<organism evidence="1 2">
    <name type="scientific">Mucilaginibacter galii</name>
    <dbReference type="NCBI Taxonomy" id="2005073"/>
    <lineage>
        <taxon>Bacteria</taxon>
        <taxon>Pseudomonadati</taxon>
        <taxon>Bacteroidota</taxon>
        <taxon>Sphingobacteriia</taxon>
        <taxon>Sphingobacteriales</taxon>
        <taxon>Sphingobacteriaceae</taxon>
        <taxon>Mucilaginibacter</taxon>
    </lineage>
</organism>
<evidence type="ECO:0000313" key="1">
    <source>
        <dbReference type="EMBL" id="GGI49181.1"/>
    </source>
</evidence>
<accession>A0A917J826</accession>
<dbReference type="AlphaFoldDB" id="A0A917J826"/>
<comment type="caution">
    <text evidence="1">The sequence shown here is derived from an EMBL/GenBank/DDBJ whole genome shotgun (WGS) entry which is preliminary data.</text>
</comment>
<name>A0A917J826_9SPHI</name>
<keyword evidence="2" id="KW-1185">Reference proteome</keyword>
<proteinExistence type="predicted"/>
<dbReference type="Proteomes" id="UP000662074">
    <property type="component" value="Unassembled WGS sequence"/>
</dbReference>
<reference evidence="1" key="2">
    <citation type="submission" date="2020-09" db="EMBL/GenBank/DDBJ databases">
        <authorList>
            <person name="Sun Q."/>
            <person name="Sedlacek I."/>
        </authorList>
    </citation>
    <scope>NUCLEOTIDE SEQUENCE</scope>
    <source>
        <strain evidence="1">CCM 8711</strain>
    </source>
</reference>
<protein>
    <submittedName>
        <fullName evidence="1">Uncharacterized protein</fullName>
    </submittedName>
</protein>
<evidence type="ECO:0000313" key="2">
    <source>
        <dbReference type="Proteomes" id="UP000662074"/>
    </source>
</evidence>
<reference evidence="1" key="1">
    <citation type="journal article" date="2014" name="Int. J. Syst. Evol. Microbiol.">
        <title>Complete genome sequence of Corynebacterium casei LMG S-19264T (=DSM 44701T), isolated from a smear-ripened cheese.</title>
        <authorList>
            <consortium name="US DOE Joint Genome Institute (JGI-PGF)"/>
            <person name="Walter F."/>
            <person name="Albersmeier A."/>
            <person name="Kalinowski J."/>
            <person name="Ruckert C."/>
        </authorList>
    </citation>
    <scope>NUCLEOTIDE SEQUENCE</scope>
    <source>
        <strain evidence="1">CCM 8711</strain>
    </source>
</reference>
<dbReference type="EMBL" id="BMDO01000001">
    <property type="protein sequence ID" value="GGI49181.1"/>
    <property type="molecule type" value="Genomic_DNA"/>
</dbReference>
<sequence length="63" mass="6864">MVIAPIAEGTINKNVSDINVKALSQVFTLKIKRAIKANSNGMPIILNSLFCLSVMMSRCKIVD</sequence>
<gene>
    <name evidence="1" type="ORF">GCM10011425_03930</name>
</gene>